<reference evidence="1" key="1">
    <citation type="journal article" date="2015" name="Nature">
        <title>Complex archaea that bridge the gap between prokaryotes and eukaryotes.</title>
        <authorList>
            <person name="Spang A."/>
            <person name="Saw J.H."/>
            <person name="Jorgensen S.L."/>
            <person name="Zaremba-Niedzwiedzka K."/>
            <person name="Martijn J."/>
            <person name="Lind A.E."/>
            <person name="van Eijk R."/>
            <person name="Schleper C."/>
            <person name="Guy L."/>
            <person name="Ettema T.J."/>
        </authorList>
    </citation>
    <scope>NUCLEOTIDE SEQUENCE</scope>
</reference>
<organism evidence="1">
    <name type="scientific">marine sediment metagenome</name>
    <dbReference type="NCBI Taxonomy" id="412755"/>
    <lineage>
        <taxon>unclassified sequences</taxon>
        <taxon>metagenomes</taxon>
        <taxon>ecological metagenomes</taxon>
    </lineage>
</organism>
<dbReference type="EMBL" id="LAZR01000062">
    <property type="protein sequence ID" value="KKN96696.1"/>
    <property type="molecule type" value="Genomic_DNA"/>
</dbReference>
<accession>A0A0F9XCH4</accession>
<dbReference type="AlphaFoldDB" id="A0A0F9XCH4"/>
<evidence type="ECO:0000313" key="1">
    <source>
        <dbReference type="EMBL" id="KKN96696.1"/>
    </source>
</evidence>
<gene>
    <name evidence="1" type="ORF">LCGC14_0163400</name>
</gene>
<protein>
    <submittedName>
        <fullName evidence="1">Uncharacterized protein</fullName>
    </submittedName>
</protein>
<name>A0A0F9XCH4_9ZZZZ</name>
<comment type="caution">
    <text evidence="1">The sequence shown here is derived from an EMBL/GenBank/DDBJ whole genome shotgun (WGS) entry which is preliminary data.</text>
</comment>
<proteinExistence type="predicted"/>
<sequence>MDATRQAIRKILYEADADDEGGLNRVWLDHPVLGKETVGEYLERHGIPILLDGTVELYHGRPKRSDYDVLRAGTYVADSPKDAAFYAARDRNLRPHQVEVIKLRLKLDEINPGVHISLRKDVKI</sequence>